<evidence type="ECO:0000256" key="4">
    <source>
        <dbReference type="ARBA" id="ARBA00022723"/>
    </source>
</evidence>
<dbReference type="Gene3D" id="3.30.40.10">
    <property type="entry name" value="Zinc/RING finger domain, C3HC4 (zinc finger)"/>
    <property type="match status" value="1"/>
</dbReference>
<dbReference type="Proteomes" id="UP000235672">
    <property type="component" value="Unassembled WGS sequence"/>
</dbReference>
<dbReference type="EC" id="2.3.2.31" evidence="2"/>
<evidence type="ECO:0000313" key="12">
    <source>
        <dbReference type="EMBL" id="PMD27873.1"/>
    </source>
</evidence>
<keyword evidence="4" id="KW-0479">Metal-binding</keyword>
<evidence type="ECO:0000256" key="5">
    <source>
        <dbReference type="ARBA" id="ARBA00022737"/>
    </source>
</evidence>
<name>A0A2J6QNP0_9HELO</name>
<dbReference type="CDD" id="cd20336">
    <property type="entry name" value="Rcat_RBR"/>
    <property type="match status" value="1"/>
</dbReference>
<dbReference type="Gene3D" id="1.20.120.1750">
    <property type="match status" value="1"/>
</dbReference>
<keyword evidence="3" id="KW-0808">Transferase</keyword>
<dbReference type="PROSITE" id="PS51873">
    <property type="entry name" value="TRIAD"/>
    <property type="match status" value="1"/>
</dbReference>
<keyword evidence="8" id="KW-0862">Zinc</keyword>
<evidence type="ECO:0000256" key="2">
    <source>
        <dbReference type="ARBA" id="ARBA00012251"/>
    </source>
</evidence>
<feature type="domain" description="RING-type" evidence="11">
    <location>
        <begin position="78"/>
        <end position="297"/>
    </location>
</feature>
<dbReference type="Pfam" id="PF01485">
    <property type="entry name" value="IBR"/>
    <property type="match status" value="2"/>
</dbReference>
<dbReference type="PANTHER" id="PTHR11685">
    <property type="entry name" value="RBR FAMILY RING FINGER AND IBR DOMAIN-CONTAINING"/>
    <property type="match status" value="1"/>
</dbReference>
<dbReference type="STRING" id="1745343.A0A2J6QNP0"/>
<keyword evidence="5" id="KW-0677">Repeat</keyword>
<feature type="domain" description="RING-type" evidence="10">
    <location>
        <begin position="82"/>
        <end position="135"/>
    </location>
</feature>
<keyword evidence="7" id="KW-0833">Ubl conjugation pathway</keyword>
<evidence type="ECO:0000256" key="6">
    <source>
        <dbReference type="ARBA" id="ARBA00022771"/>
    </source>
</evidence>
<protein>
    <recommendedName>
        <fullName evidence="2">RBR-type E3 ubiquitin transferase</fullName>
        <ecNumber evidence="2">2.3.2.31</ecNumber>
    </recommendedName>
</protein>
<dbReference type="EMBL" id="KZ613465">
    <property type="protein sequence ID" value="PMD27873.1"/>
    <property type="molecule type" value="Genomic_DNA"/>
</dbReference>
<organism evidence="12 13">
    <name type="scientific">Hyaloscypha hepaticicola</name>
    <dbReference type="NCBI Taxonomy" id="2082293"/>
    <lineage>
        <taxon>Eukaryota</taxon>
        <taxon>Fungi</taxon>
        <taxon>Dikarya</taxon>
        <taxon>Ascomycota</taxon>
        <taxon>Pezizomycotina</taxon>
        <taxon>Leotiomycetes</taxon>
        <taxon>Helotiales</taxon>
        <taxon>Hyaloscyphaceae</taxon>
        <taxon>Hyaloscypha</taxon>
    </lineage>
</organism>
<dbReference type="OrthoDB" id="1431934at2759"/>
<evidence type="ECO:0000256" key="7">
    <source>
        <dbReference type="ARBA" id="ARBA00022786"/>
    </source>
</evidence>
<sequence>MRFILGYYKKNIPKRASKAVLFKLLKKLESEIEAVPAAAIEIWLKKGTQPAHELRVLLNMMYGVKNDPEERTISPPQVKLECSVCMESLDSESFPAQKITSLCKHNPTVCRDCLTQFLSAKIPDVAFDQVTCPECPGVLPYDVVKMWASEESFEQYDKKAFLAAIRDMPNFVRCLRPGCESGQIHENADEEPIVTCIECHFKICFTHQVAWHVGHTCEEYDKVLEVKKQQDQEEASAKLIADAAKKCPNPSCRHSIIKNGGCDLMTCGFCHTKFCYVCLVPWKQLDAIGNHAHRRDCKHHTLNLRY</sequence>
<proteinExistence type="predicted"/>
<dbReference type="CDD" id="cd20335">
    <property type="entry name" value="BRcat_RBR"/>
    <property type="match status" value="1"/>
</dbReference>
<evidence type="ECO:0000256" key="3">
    <source>
        <dbReference type="ARBA" id="ARBA00022679"/>
    </source>
</evidence>
<keyword evidence="13" id="KW-1185">Reference proteome</keyword>
<evidence type="ECO:0000256" key="1">
    <source>
        <dbReference type="ARBA" id="ARBA00001798"/>
    </source>
</evidence>
<keyword evidence="6 9" id="KW-0863">Zinc-finger</keyword>
<dbReference type="InterPro" id="IPR031127">
    <property type="entry name" value="E3_UB_ligase_RBR"/>
</dbReference>
<dbReference type="PROSITE" id="PS50089">
    <property type="entry name" value="ZF_RING_2"/>
    <property type="match status" value="1"/>
</dbReference>
<dbReference type="InterPro" id="IPR044066">
    <property type="entry name" value="TRIAD_supradom"/>
</dbReference>
<dbReference type="GO" id="GO:0016567">
    <property type="term" value="P:protein ubiquitination"/>
    <property type="evidence" value="ECO:0007669"/>
    <property type="project" value="InterPro"/>
</dbReference>
<evidence type="ECO:0000259" key="11">
    <source>
        <dbReference type="PROSITE" id="PS51873"/>
    </source>
</evidence>
<accession>A0A2J6QNP0</accession>
<dbReference type="InterPro" id="IPR002867">
    <property type="entry name" value="IBR_dom"/>
</dbReference>
<evidence type="ECO:0000313" key="13">
    <source>
        <dbReference type="Proteomes" id="UP000235672"/>
    </source>
</evidence>
<dbReference type="SUPFAM" id="SSF57850">
    <property type="entry name" value="RING/U-box"/>
    <property type="match status" value="3"/>
</dbReference>
<gene>
    <name evidence="12" type="ORF">NA56DRAFT_561457</name>
</gene>
<evidence type="ECO:0000256" key="9">
    <source>
        <dbReference type="PROSITE-ProRule" id="PRU00175"/>
    </source>
</evidence>
<evidence type="ECO:0000256" key="8">
    <source>
        <dbReference type="ARBA" id="ARBA00022833"/>
    </source>
</evidence>
<dbReference type="InterPro" id="IPR013083">
    <property type="entry name" value="Znf_RING/FYVE/PHD"/>
</dbReference>
<dbReference type="SMART" id="SM00647">
    <property type="entry name" value="IBR"/>
    <property type="match status" value="2"/>
</dbReference>
<evidence type="ECO:0000259" key="10">
    <source>
        <dbReference type="PROSITE" id="PS50089"/>
    </source>
</evidence>
<dbReference type="AlphaFoldDB" id="A0A2J6QNP0"/>
<reference evidence="12 13" key="1">
    <citation type="submission" date="2016-05" db="EMBL/GenBank/DDBJ databases">
        <title>A degradative enzymes factory behind the ericoid mycorrhizal symbiosis.</title>
        <authorList>
            <consortium name="DOE Joint Genome Institute"/>
            <person name="Martino E."/>
            <person name="Morin E."/>
            <person name="Grelet G."/>
            <person name="Kuo A."/>
            <person name="Kohler A."/>
            <person name="Daghino S."/>
            <person name="Barry K."/>
            <person name="Choi C."/>
            <person name="Cichocki N."/>
            <person name="Clum A."/>
            <person name="Copeland A."/>
            <person name="Hainaut M."/>
            <person name="Haridas S."/>
            <person name="Labutti K."/>
            <person name="Lindquist E."/>
            <person name="Lipzen A."/>
            <person name="Khouja H.-R."/>
            <person name="Murat C."/>
            <person name="Ohm R."/>
            <person name="Olson A."/>
            <person name="Spatafora J."/>
            <person name="Veneault-Fourrey C."/>
            <person name="Henrissat B."/>
            <person name="Grigoriev I."/>
            <person name="Martin F."/>
            <person name="Perotto S."/>
        </authorList>
    </citation>
    <scope>NUCLEOTIDE SEQUENCE [LARGE SCALE GENOMIC DNA]</scope>
    <source>
        <strain evidence="12 13">UAMH 7357</strain>
    </source>
</reference>
<dbReference type="InterPro" id="IPR001841">
    <property type="entry name" value="Znf_RING"/>
</dbReference>
<dbReference type="GO" id="GO:0061630">
    <property type="term" value="F:ubiquitin protein ligase activity"/>
    <property type="evidence" value="ECO:0007669"/>
    <property type="project" value="UniProtKB-EC"/>
</dbReference>
<comment type="catalytic activity">
    <reaction evidence="1">
        <text>[E2 ubiquitin-conjugating enzyme]-S-ubiquitinyl-L-cysteine + [acceptor protein]-L-lysine = [E2 ubiquitin-conjugating enzyme]-L-cysteine + [acceptor protein]-N(6)-ubiquitinyl-L-lysine.</text>
        <dbReference type="EC" id="2.3.2.31"/>
    </reaction>
</comment>
<dbReference type="GO" id="GO:0008270">
    <property type="term" value="F:zinc ion binding"/>
    <property type="evidence" value="ECO:0007669"/>
    <property type="project" value="UniProtKB-KW"/>
</dbReference>
<dbReference type="SMART" id="SM00184">
    <property type="entry name" value="RING"/>
    <property type="match status" value="1"/>
</dbReference>